<protein>
    <submittedName>
        <fullName evidence="3">EF-hand domain pair</fullName>
    </submittedName>
</protein>
<evidence type="ECO:0000313" key="3">
    <source>
        <dbReference type="EMBL" id="SFO11901.1"/>
    </source>
</evidence>
<dbReference type="SUPFAM" id="SSF47473">
    <property type="entry name" value="EF-hand"/>
    <property type="match status" value="1"/>
</dbReference>
<proteinExistence type="predicted"/>
<feature type="signal peptide" evidence="1">
    <location>
        <begin position="1"/>
        <end position="20"/>
    </location>
</feature>
<dbReference type="InterPro" id="IPR002048">
    <property type="entry name" value="EF_hand_dom"/>
</dbReference>
<name>A0A1I5ELF4_9HYPH</name>
<dbReference type="InterPro" id="IPR011992">
    <property type="entry name" value="EF-hand-dom_pair"/>
</dbReference>
<dbReference type="PROSITE" id="PS00018">
    <property type="entry name" value="EF_HAND_1"/>
    <property type="match status" value="1"/>
</dbReference>
<keyword evidence="4" id="KW-1185">Reference proteome</keyword>
<dbReference type="RefSeq" id="WP_090070840.1">
    <property type="nucleotide sequence ID" value="NZ_FOVR01000003.1"/>
</dbReference>
<sequence length="82" mass="8801">MKKLLILTGTIVALSAPAMAQDIMILDANSDGVVTLEEFSAAYPSLENVEQVFTAADTDTDGVLSQEELIAAYESHLIPEME</sequence>
<dbReference type="Proteomes" id="UP000199236">
    <property type="component" value="Unassembled WGS sequence"/>
</dbReference>
<evidence type="ECO:0000256" key="1">
    <source>
        <dbReference type="SAM" id="SignalP"/>
    </source>
</evidence>
<accession>A0A1I5ELF4</accession>
<organism evidence="3 4">
    <name type="scientific">Cohaesibacter marisflavi</name>
    <dbReference type="NCBI Taxonomy" id="655353"/>
    <lineage>
        <taxon>Bacteria</taxon>
        <taxon>Pseudomonadati</taxon>
        <taxon>Pseudomonadota</taxon>
        <taxon>Alphaproteobacteria</taxon>
        <taxon>Hyphomicrobiales</taxon>
        <taxon>Cohaesibacteraceae</taxon>
    </lineage>
</organism>
<dbReference type="InterPro" id="IPR018247">
    <property type="entry name" value="EF_Hand_1_Ca_BS"/>
</dbReference>
<evidence type="ECO:0000313" key="4">
    <source>
        <dbReference type="Proteomes" id="UP000199236"/>
    </source>
</evidence>
<dbReference type="SMART" id="SM00054">
    <property type="entry name" value="EFh"/>
    <property type="match status" value="2"/>
</dbReference>
<reference evidence="3 4" key="1">
    <citation type="submission" date="2016-10" db="EMBL/GenBank/DDBJ databases">
        <authorList>
            <person name="de Groot N.N."/>
        </authorList>
    </citation>
    <scope>NUCLEOTIDE SEQUENCE [LARGE SCALE GENOMIC DNA]</scope>
    <source>
        <strain evidence="3 4">CGMCC 1.9157</strain>
    </source>
</reference>
<dbReference type="GO" id="GO:0005509">
    <property type="term" value="F:calcium ion binding"/>
    <property type="evidence" value="ECO:0007669"/>
    <property type="project" value="InterPro"/>
</dbReference>
<feature type="domain" description="EF-hand" evidence="2">
    <location>
        <begin position="44"/>
        <end position="79"/>
    </location>
</feature>
<dbReference type="Gene3D" id="1.10.238.10">
    <property type="entry name" value="EF-hand"/>
    <property type="match status" value="1"/>
</dbReference>
<dbReference type="EMBL" id="FOVR01000003">
    <property type="protein sequence ID" value="SFO11901.1"/>
    <property type="molecule type" value="Genomic_DNA"/>
</dbReference>
<dbReference type="AlphaFoldDB" id="A0A1I5ELF4"/>
<gene>
    <name evidence="3" type="ORF">SAMN04488056_103223</name>
</gene>
<evidence type="ECO:0000259" key="2">
    <source>
        <dbReference type="PROSITE" id="PS50222"/>
    </source>
</evidence>
<dbReference type="Pfam" id="PF13833">
    <property type="entry name" value="EF-hand_8"/>
    <property type="match status" value="1"/>
</dbReference>
<keyword evidence="1" id="KW-0732">Signal</keyword>
<dbReference type="PROSITE" id="PS50222">
    <property type="entry name" value="EF_HAND_2"/>
    <property type="match status" value="1"/>
</dbReference>
<feature type="chain" id="PRO_5011728076" evidence="1">
    <location>
        <begin position="21"/>
        <end position="82"/>
    </location>
</feature>